<protein>
    <recommendedName>
        <fullName evidence="3">Phasin domain-containing protein</fullName>
    </recommendedName>
</protein>
<evidence type="ECO:0000313" key="1">
    <source>
        <dbReference type="EMBL" id="MFC6670851.1"/>
    </source>
</evidence>
<keyword evidence="2" id="KW-1185">Reference proteome</keyword>
<comment type="caution">
    <text evidence="1">The sequence shown here is derived from an EMBL/GenBank/DDBJ whole genome shotgun (WGS) entry which is preliminary data.</text>
</comment>
<gene>
    <name evidence="1" type="ORF">ACFQDL_12825</name>
</gene>
<organism evidence="1 2">
    <name type="scientific">Marinobacterium aestuariivivens</name>
    <dbReference type="NCBI Taxonomy" id="1698799"/>
    <lineage>
        <taxon>Bacteria</taxon>
        <taxon>Pseudomonadati</taxon>
        <taxon>Pseudomonadota</taxon>
        <taxon>Gammaproteobacteria</taxon>
        <taxon>Oceanospirillales</taxon>
        <taxon>Oceanospirillaceae</taxon>
        <taxon>Marinobacterium</taxon>
    </lineage>
</organism>
<sequence length="101" mass="10999">MNANSNLKKSFEAVESLMSLQMGAINKSIELQKKTGEELAAFFKTEAEKAQKLTTPDEVLAFNVESSKALFELLKARGEAFTAMANEARVAATEELGKLAK</sequence>
<name>A0ABW2A0F4_9GAMM</name>
<reference evidence="2" key="1">
    <citation type="journal article" date="2019" name="Int. J. Syst. Evol. Microbiol.">
        <title>The Global Catalogue of Microorganisms (GCM) 10K type strain sequencing project: providing services to taxonomists for standard genome sequencing and annotation.</title>
        <authorList>
            <consortium name="The Broad Institute Genomics Platform"/>
            <consortium name="The Broad Institute Genome Sequencing Center for Infectious Disease"/>
            <person name="Wu L."/>
            <person name="Ma J."/>
        </authorList>
    </citation>
    <scope>NUCLEOTIDE SEQUENCE [LARGE SCALE GENOMIC DNA]</scope>
    <source>
        <strain evidence="2">NBRC 111756</strain>
    </source>
</reference>
<accession>A0ABW2A0F4</accession>
<proteinExistence type="predicted"/>
<evidence type="ECO:0008006" key="3">
    <source>
        <dbReference type="Google" id="ProtNLM"/>
    </source>
</evidence>
<dbReference type="EMBL" id="JBHSWE010000001">
    <property type="protein sequence ID" value="MFC6670851.1"/>
    <property type="molecule type" value="Genomic_DNA"/>
</dbReference>
<evidence type="ECO:0000313" key="2">
    <source>
        <dbReference type="Proteomes" id="UP001596422"/>
    </source>
</evidence>
<dbReference type="Proteomes" id="UP001596422">
    <property type="component" value="Unassembled WGS sequence"/>
</dbReference>
<dbReference type="RefSeq" id="WP_379909356.1">
    <property type="nucleotide sequence ID" value="NZ_JBHSWE010000001.1"/>
</dbReference>